<evidence type="ECO:0000313" key="2">
    <source>
        <dbReference type="Proteomes" id="UP000412028"/>
    </source>
</evidence>
<dbReference type="PANTHER" id="PTHR47396:SF1">
    <property type="entry name" value="ATP-DEPENDENT HELICASE IRC3-RELATED"/>
    <property type="match status" value="1"/>
</dbReference>
<dbReference type="InterPro" id="IPR050742">
    <property type="entry name" value="Helicase_Restrict-Modif_Enz"/>
</dbReference>
<dbReference type="GO" id="GO:0004519">
    <property type="term" value="F:endonuclease activity"/>
    <property type="evidence" value="ECO:0007669"/>
    <property type="project" value="UniProtKB-KW"/>
</dbReference>
<dbReference type="AlphaFoldDB" id="A0A5M9ZWL3"/>
<keyword evidence="1" id="KW-0540">Nuclease</keyword>
<dbReference type="InterPro" id="IPR027417">
    <property type="entry name" value="P-loop_NTPase"/>
</dbReference>
<dbReference type="OrthoDB" id="9776021at2"/>
<dbReference type="Gene3D" id="3.40.50.300">
    <property type="entry name" value="P-loop containing nucleotide triphosphate hydrolases"/>
    <property type="match status" value="1"/>
</dbReference>
<gene>
    <name evidence="1" type="ORF">EMO89_00445</name>
</gene>
<organism evidence="1 2">
    <name type="scientific">Bifidobacterium tissieri</name>
    <dbReference type="NCBI Taxonomy" id="1630162"/>
    <lineage>
        <taxon>Bacteria</taxon>
        <taxon>Bacillati</taxon>
        <taxon>Actinomycetota</taxon>
        <taxon>Actinomycetes</taxon>
        <taxon>Bifidobacteriales</taxon>
        <taxon>Bifidobacteriaceae</taxon>
        <taxon>Bifidobacterium</taxon>
    </lineage>
</organism>
<comment type="caution">
    <text evidence="1">The sequence shown here is derived from an EMBL/GenBank/DDBJ whole genome shotgun (WGS) entry which is preliminary data.</text>
</comment>
<dbReference type="Proteomes" id="UP000412028">
    <property type="component" value="Unassembled WGS sequence"/>
</dbReference>
<protein>
    <submittedName>
        <fullName evidence="1">Type III restriction endonuclease subunit R</fullName>
    </submittedName>
</protein>
<accession>A0A5M9ZWL3</accession>
<dbReference type="PANTHER" id="PTHR47396">
    <property type="entry name" value="TYPE I RESTRICTION ENZYME ECOKI R PROTEIN"/>
    <property type="match status" value="1"/>
</dbReference>
<keyword evidence="1" id="KW-0378">Hydrolase</keyword>
<keyword evidence="1" id="KW-0255">Endonuclease</keyword>
<dbReference type="RefSeq" id="WP_150380448.1">
    <property type="nucleotide sequence ID" value="NZ_RZUI01000001.1"/>
</dbReference>
<dbReference type="EMBL" id="RZUI01000001">
    <property type="protein sequence ID" value="KAA8832031.1"/>
    <property type="molecule type" value="Genomic_DNA"/>
</dbReference>
<proteinExistence type="predicted"/>
<name>A0A5M9ZWL3_9BIFI</name>
<evidence type="ECO:0000313" key="1">
    <source>
        <dbReference type="EMBL" id="KAA8832031.1"/>
    </source>
</evidence>
<reference evidence="1 2" key="1">
    <citation type="journal article" date="2019" name="Syst. Appl. Microbiol.">
        <title>Characterization of Bifidobacterium species in feaces of the Egyptian fruit bat: Description of B. vespertilionis sp. nov. and B. rousetti sp. nov.</title>
        <authorList>
            <person name="Modesto M."/>
            <person name="Satti M."/>
            <person name="Watanabe K."/>
            <person name="Puglisi E."/>
            <person name="Morelli L."/>
            <person name="Huang C.-H."/>
            <person name="Liou J.-S."/>
            <person name="Miyashita M."/>
            <person name="Tamura T."/>
            <person name="Saito S."/>
            <person name="Mori K."/>
            <person name="Huang L."/>
            <person name="Sciavilla P."/>
            <person name="Sandri C."/>
            <person name="Spiezio C."/>
            <person name="Vitali F."/>
            <person name="Cavalieri D."/>
            <person name="Perpetuini G."/>
            <person name="Tofalo R."/>
            <person name="Bonetti A."/>
            <person name="Arita M."/>
            <person name="Mattarelli P."/>
        </authorList>
    </citation>
    <scope>NUCLEOTIDE SEQUENCE [LARGE SCALE GENOMIC DNA]</scope>
    <source>
        <strain evidence="1 2">RST7</strain>
    </source>
</reference>
<dbReference type="GO" id="GO:0005829">
    <property type="term" value="C:cytosol"/>
    <property type="evidence" value="ECO:0007669"/>
    <property type="project" value="TreeGrafter"/>
</dbReference>
<sequence>MAVAQSIGQLIICSAYREPTEHWEYDSVEQGFRRVPGRRRAAYLIASQGDDSSRGEGQLVPLDLVNLIRPRVKAWREAGYPGSTAVTRKLIEWWREPDARDYPFFFCELDAIETLIWLVEAPDPEKVGVNIPSDGSLFRRLCTKLCTGGGKTIVMSMLIAWMVCNKATYPGDRRFSKDVLVMAPGLTVRDRLRVLELGGEGNYYMKFNVVPIPMRHLLRQGKVIVRNWQSMTWETEEQVAKKKTVDKRGALSDAAYVRSVIGDMSNHRNLLVINDEAHHAWRTNPEVKVNLKGEERREYIAEQQQATAWMGALDRIHRVCGINTCFDFSATPFSPSGNRTGADSLYGWIVSDFSLNDGIESGLVKTPRLSVGDDTYVDGDTGQSRLLRIYAQDGVRDSLNADDATEATPLPHLVVAAYSLLAADWKRTYDRWEENGSPVPPVMISVVNRTETSARVQYMFDHGTTPALPDELTDKRHTVRIDSKLIASLEDGSRAKSVQEEELREKVATVGQPGKPGEDVRHIVSVGMLSEGWDCHTVTSIMGLRAFTSQLLCEQVIGRGLRRVSYDVDPDTGLFRPEYVTVMGIPMQFLPHEGGDGNDGGPDDPRTMVNVVQDRGEYEISWPNVVRVNRRERTNVDLDPKLITPLLIDTDDLPSRMKLASVLQNHPDMSNYTLVDLKEECRTIREQTLVFRIATNLMNMMKEHAPASMTEVDFLPQAIRCIKEYLDSDNIAFNPPLADWGDEDLHKAFLILAANDIVQHVYDALTYEDASDWVPVIDDAQRVRSTKDMATWYTKRECHPTRHSHISQCVTDSGWEGSTAEALDQSDLVQAWVKNDAHIGFTLEYRDQNGSPRTYIPDFLTRLTNGTMLILETKGRNSADVQRKRKALQDWIAAVNATNEHGHWEEDINWNPREVDAILRRHAQQHTTTD</sequence>
<dbReference type="SUPFAM" id="SSF52540">
    <property type="entry name" value="P-loop containing nucleoside triphosphate hydrolases"/>
    <property type="match status" value="2"/>
</dbReference>